<sequence length="350" mass="39196">MSHPYSDLPPKAFWRAGVAEQNALHIRELWAPKYAIKPRHKIVTAGSCFAQHIGRALSARGYHWFDAEPASDHLDDDARKRFNYGVFSFRTGNIYTARMLVQWLRLALEDTDDAPELWEQDGRFFDPLRPAIEPGGFVSADEALKSRAATLSAIRRAVTEGNVFVFTMGLTESWRNRETGQEYALCPGTLAGTFDADKHEFVNQDFPSIRRDMAQALRMMRTVNSSLRVLLTVSPVPLTATASGQHVLTATTYSKSVLRAVAGQLQADYRFVDYFPSYEIITSPPFRGMFYAPNARNVVQAGVNHVMENFFHDQGVSKPAPTPAPKVVMKEEPTADDVKCEEEMLGAFAK</sequence>
<keyword evidence="3" id="KW-1185">Reference proteome</keyword>
<dbReference type="STRING" id="1454373.ACMU_04580"/>
<dbReference type="Pfam" id="PF08885">
    <property type="entry name" value="GSCFA"/>
    <property type="match status" value="1"/>
</dbReference>
<proteinExistence type="predicted"/>
<evidence type="ECO:0000313" key="2">
    <source>
        <dbReference type="EMBL" id="KAJ53985.1"/>
    </source>
</evidence>
<name>A0A037ZGS2_9RHOB</name>
<reference evidence="2 3" key="1">
    <citation type="submission" date="2014-03" db="EMBL/GenBank/DDBJ databases">
        <title>Draft Genome Sequence of Actibacterium mucosum KCTC 23349, a Marine Alphaproteobacterium with Complex Ionic Requirements Isolated from Mediterranean Seawater at Malvarrosa Beach, Valencia, Spain.</title>
        <authorList>
            <person name="Arahal D.R."/>
            <person name="Shao Z."/>
            <person name="Lai Q."/>
            <person name="Pujalte M.J."/>
        </authorList>
    </citation>
    <scope>NUCLEOTIDE SEQUENCE [LARGE SCALE GENOMIC DNA]</scope>
    <source>
        <strain evidence="2 3">KCTC 23349</strain>
    </source>
</reference>
<accession>A0A037ZGS2</accession>
<protein>
    <recommendedName>
        <fullName evidence="1">GSCFA domain-containing protein</fullName>
    </recommendedName>
</protein>
<evidence type="ECO:0000259" key="1">
    <source>
        <dbReference type="Pfam" id="PF08885"/>
    </source>
</evidence>
<dbReference type="OrthoDB" id="369216at2"/>
<feature type="domain" description="GSCFA" evidence="1">
    <location>
        <begin position="41"/>
        <end position="310"/>
    </location>
</feature>
<evidence type="ECO:0000313" key="3">
    <source>
        <dbReference type="Proteomes" id="UP000026249"/>
    </source>
</evidence>
<dbReference type="Proteomes" id="UP000026249">
    <property type="component" value="Unassembled WGS sequence"/>
</dbReference>
<dbReference type="InterPro" id="IPR014982">
    <property type="entry name" value="GSCFA"/>
</dbReference>
<comment type="caution">
    <text evidence="2">The sequence shown here is derived from an EMBL/GenBank/DDBJ whole genome shotgun (WGS) entry which is preliminary data.</text>
</comment>
<dbReference type="RefSeq" id="WP_035262837.1">
    <property type="nucleotide sequence ID" value="NZ_JFKE01000013.1"/>
</dbReference>
<gene>
    <name evidence="2" type="ORF">ACMU_04580</name>
</gene>
<organism evidence="2 3">
    <name type="scientific">Actibacterium mucosum KCTC 23349</name>
    <dbReference type="NCBI Taxonomy" id="1454373"/>
    <lineage>
        <taxon>Bacteria</taxon>
        <taxon>Pseudomonadati</taxon>
        <taxon>Pseudomonadota</taxon>
        <taxon>Alphaproteobacteria</taxon>
        <taxon>Rhodobacterales</taxon>
        <taxon>Roseobacteraceae</taxon>
        <taxon>Actibacterium</taxon>
    </lineage>
</organism>
<dbReference type="EMBL" id="JFKE01000013">
    <property type="protein sequence ID" value="KAJ53985.1"/>
    <property type="molecule type" value="Genomic_DNA"/>
</dbReference>
<dbReference type="AlphaFoldDB" id="A0A037ZGS2"/>